<dbReference type="Pfam" id="PF06995">
    <property type="entry name" value="Phage_P2_GpU"/>
    <property type="match status" value="1"/>
</dbReference>
<dbReference type="InterPro" id="IPR016912">
    <property type="entry name" value="Phage_P2_GpU"/>
</dbReference>
<gene>
    <name evidence="1" type="primary">gpU</name>
    <name evidence="1" type="ORF">CT19425_90168</name>
</gene>
<name>A0A375IE63_9BURK</name>
<dbReference type="Proteomes" id="UP000255505">
    <property type="component" value="Chromosome I"/>
</dbReference>
<reference evidence="1 2" key="1">
    <citation type="submission" date="2018-01" db="EMBL/GenBank/DDBJ databases">
        <authorList>
            <person name="Gaut B.S."/>
            <person name="Morton B.R."/>
            <person name="Clegg M.T."/>
            <person name="Duvall M.R."/>
        </authorList>
    </citation>
    <scope>NUCLEOTIDE SEQUENCE [LARGE SCALE GENOMIC DNA]</scope>
    <source>
        <strain evidence="1">Cupriavidus taiwanensis LMG 19425</strain>
    </source>
</reference>
<sequence length="141" mass="15659">MMMALGQFVFGLDTAPYQDFQQQIGWRHPSNNRTGLRPARQYTGPDDETITLAGVLLPELTGGDVSIERLREMGDTGAAYVLIEGTGRYFGLFVIESLSVTRTLFFSDGKACRIEFSLKLVRVDDDAEAIIGRTMLEDGFL</sequence>
<dbReference type="RefSeq" id="WP_115662698.1">
    <property type="nucleotide sequence ID" value="NZ_LT991976.1"/>
</dbReference>
<dbReference type="AlphaFoldDB" id="A0A375IE63"/>
<evidence type="ECO:0000313" key="1">
    <source>
        <dbReference type="EMBL" id="SPK73064.1"/>
    </source>
</evidence>
<dbReference type="EMBL" id="LT991976">
    <property type="protein sequence ID" value="SPK73064.1"/>
    <property type="molecule type" value="Genomic_DNA"/>
</dbReference>
<evidence type="ECO:0000313" key="2">
    <source>
        <dbReference type="Proteomes" id="UP000255505"/>
    </source>
</evidence>
<organism evidence="1 2">
    <name type="scientific">Cupriavidus taiwanensis</name>
    <dbReference type="NCBI Taxonomy" id="164546"/>
    <lineage>
        <taxon>Bacteria</taxon>
        <taxon>Pseudomonadati</taxon>
        <taxon>Pseudomonadota</taxon>
        <taxon>Betaproteobacteria</taxon>
        <taxon>Burkholderiales</taxon>
        <taxon>Burkholderiaceae</taxon>
        <taxon>Cupriavidus</taxon>
    </lineage>
</organism>
<accession>A0A375IE63</accession>
<dbReference type="InterPro" id="IPR009734">
    <property type="entry name" value="Myoviridae_GpU"/>
</dbReference>
<proteinExistence type="predicted"/>
<protein>
    <submittedName>
        <fullName evidence="1">Bacteriophage P2 tail protein GPU</fullName>
    </submittedName>
</protein>
<dbReference type="PIRSF" id="PIRSF029208">
    <property type="entry name" value="Phage_tail_GPU"/>
    <property type="match status" value="1"/>
</dbReference>